<accession>A0A6J4NWV4</accession>
<feature type="compositionally biased region" description="Basic and acidic residues" evidence="1">
    <location>
        <begin position="1"/>
        <end position="19"/>
    </location>
</feature>
<protein>
    <submittedName>
        <fullName evidence="2">Uncharacterized protein</fullName>
    </submittedName>
</protein>
<feature type="non-terminal residue" evidence="2">
    <location>
        <position position="141"/>
    </location>
</feature>
<feature type="compositionally biased region" description="Basic residues" evidence="1">
    <location>
        <begin position="60"/>
        <end position="83"/>
    </location>
</feature>
<name>A0A6J4NWV4_9BURK</name>
<evidence type="ECO:0000256" key="1">
    <source>
        <dbReference type="SAM" id="MobiDB-lite"/>
    </source>
</evidence>
<gene>
    <name evidence="2" type="ORF">AVDCRST_MAG51-664</name>
</gene>
<dbReference type="EMBL" id="CADCUX010000145">
    <property type="protein sequence ID" value="CAA9394756.1"/>
    <property type="molecule type" value="Genomic_DNA"/>
</dbReference>
<feature type="non-terminal residue" evidence="2">
    <location>
        <position position="1"/>
    </location>
</feature>
<sequence length="141" mass="15289">DDLDPHAGLRAGPDGERAGQRPGQGGLPHRFDGHPGHQGAAQHPQPPRRRARHQGDRGHARGRGRHAVRGRQGPRHPRHRLRRAGQCSEGPRRALRGLRDHPAQPQPQEGAVQHGRRVHAVGRGTDRAVAGAGALRVHQAL</sequence>
<dbReference type="AlphaFoldDB" id="A0A6J4NWV4"/>
<reference evidence="2" key="1">
    <citation type="submission" date="2020-02" db="EMBL/GenBank/DDBJ databases">
        <authorList>
            <person name="Meier V. D."/>
        </authorList>
    </citation>
    <scope>NUCLEOTIDE SEQUENCE</scope>
    <source>
        <strain evidence="2">AVDCRST_MAG51</strain>
    </source>
</reference>
<evidence type="ECO:0000313" key="2">
    <source>
        <dbReference type="EMBL" id="CAA9394756.1"/>
    </source>
</evidence>
<feature type="region of interest" description="Disordered" evidence="1">
    <location>
        <begin position="1"/>
        <end position="117"/>
    </location>
</feature>
<organism evidence="2">
    <name type="scientific">uncultured Ramlibacter sp</name>
    <dbReference type="NCBI Taxonomy" id="260755"/>
    <lineage>
        <taxon>Bacteria</taxon>
        <taxon>Pseudomonadati</taxon>
        <taxon>Pseudomonadota</taxon>
        <taxon>Betaproteobacteria</taxon>
        <taxon>Burkholderiales</taxon>
        <taxon>Comamonadaceae</taxon>
        <taxon>Ramlibacter</taxon>
        <taxon>environmental samples</taxon>
    </lineage>
</organism>
<proteinExistence type="predicted"/>